<keyword evidence="6" id="KW-1185">Reference proteome</keyword>
<dbReference type="PANTHER" id="PTHR24220">
    <property type="entry name" value="IMPORT ATP-BINDING PROTEIN"/>
    <property type="match status" value="1"/>
</dbReference>
<reference evidence="5 6" key="1">
    <citation type="journal article" date="2010" name="Stand. Genomic Sci.">
        <title>Complete genome sequence of Arcanobacterium haemolyticum type strain (11018).</title>
        <authorList>
            <person name="Yasawong M."/>
            <person name="Teshima H."/>
            <person name="Lapidus A."/>
            <person name="Nolan M."/>
            <person name="Lucas S."/>
            <person name="Glavina Del Rio T."/>
            <person name="Tice H."/>
            <person name="Cheng J."/>
            <person name="Bruce D."/>
            <person name="Detter C."/>
            <person name="Tapia R."/>
            <person name="Han C."/>
            <person name="Goodwin L."/>
            <person name="Pitluck S."/>
            <person name="Liolios K."/>
            <person name="Ivanova N."/>
            <person name="Mavromatis K."/>
            <person name="Mikhailova N."/>
            <person name="Pati A."/>
            <person name="Chen A."/>
            <person name="Palaniappan K."/>
            <person name="Land M."/>
            <person name="Hauser L."/>
            <person name="Chang Y."/>
            <person name="Jeffries C."/>
            <person name="Rohde M."/>
            <person name="Sikorski J."/>
            <person name="Pukall R."/>
            <person name="Goker M."/>
            <person name="Woyke T."/>
            <person name="Bristow J."/>
            <person name="Eisen J."/>
            <person name="Markowitz V."/>
            <person name="Hugenholtz P."/>
            <person name="Kyrpides N."/>
            <person name="Klenk H."/>
        </authorList>
    </citation>
    <scope>NUCLEOTIDE SEQUENCE [LARGE SCALE GENOMIC DNA]</scope>
    <source>
        <strain evidence="6">ATCC 9345 / DSM 20595 / CCUG 17215 / LMG 16163 / NBRC 15585 / NCTC 8452 / 11018</strain>
    </source>
</reference>
<dbReference type="GO" id="GO:0005524">
    <property type="term" value="F:ATP binding"/>
    <property type="evidence" value="ECO:0007669"/>
    <property type="project" value="UniProtKB-KW"/>
</dbReference>
<dbReference type="EMBL" id="CP002045">
    <property type="protein sequence ID" value="ADH92197.1"/>
    <property type="molecule type" value="Genomic_DNA"/>
</dbReference>
<proteinExistence type="predicted"/>
<evidence type="ECO:0000313" key="5">
    <source>
        <dbReference type="EMBL" id="ADH92197.1"/>
    </source>
</evidence>
<dbReference type="InterPro" id="IPR027417">
    <property type="entry name" value="P-loop_NTPase"/>
</dbReference>
<evidence type="ECO:0000256" key="2">
    <source>
        <dbReference type="ARBA" id="ARBA00022741"/>
    </source>
</evidence>
<dbReference type="GO" id="GO:0016887">
    <property type="term" value="F:ATP hydrolysis activity"/>
    <property type="evidence" value="ECO:0007669"/>
    <property type="project" value="InterPro"/>
</dbReference>
<dbReference type="PROSITE" id="PS50893">
    <property type="entry name" value="ABC_TRANSPORTER_2"/>
    <property type="match status" value="1"/>
</dbReference>
<dbReference type="SMART" id="SM00382">
    <property type="entry name" value="AAA"/>
    <property type="match status" value="1"/>
</dbReference>
<dbReference type="Gene3D" id="3.40.50.300">
    <property type="entry name" value="P-loop containing nucleotide triphosphate hydrolases"/>
    <property type="match status" value="1"/>
</dbReference>
<keyword evidence="1" id="KW-0813">Transport</keyword>
<dbReference type="CDD" id="cd03255">
    <property type="entry name" value="ABC_MJ0796_LolCDE_FtsE"/>
    <property type="match status" value="1"/>
</dbReference>
<dbReference type="HOGENOM" id="CLU_000604_1_22_11"/>
<feature type="domain" description="ABC transporter" evidence="4">
    <location>
        <begin position="2"/>
        <end position="243"/>
    </location>
</feature>
<dbReference type="eggNOG" id="COG1136">
    <property type="taxonomic scope" value="Bacteria"/>
</dbReference>
<organism evidence="5 6">
    <name type="scientific">Arcanobacterium haemolyticum (strain ATCC 9345 / DSM 20595 / CCM 5947 / CCUG 17215 / LMG 16163 / NBRC 15585 / NCTC 8452 / 11018)</name>
    <dbReference type="NCBI Taxonomy" id="644284"/>
    <lineage>
        <taxon>Bacteria</taxon>
        <taxon>Bacillati</taxon>
        <taxon>Actinomycetota</taxon>
        <taxon>Actinomycetes</taxon>
        <taxon>Actinomycetales</taxon>
        <taxon>Actinomycetaceae</taxon>
        <taxon>Arcanobacterium</taxon>
    </lineage>
</organism>
<dbReference type="InterPro" id="IPR003439">
    <property type="entry name" value="ABC_transporter-like_ATP-bd"/>
</dbReference>
<dbReference type="AlphaFoldDB" id="D7BMP8"/>
<evidence type="ECO:0000259" key="4">
    <source>
        <dbReference type="PROSITE" id="PS50893"/>
    </source>
</evidence>
<evidence type="ECO:0000256" key="1">
    <source>
        <dbReference type="ARBA" id="ARBA00022448"/>
    </source>
</evidence>
<dbReference type="PROSITE" id="PS00211">
    <property type="entry name" value="ABC_TRANSPORTER_1"/>
    <property type="match status" value="1"/>
</dbReference>
<dbReference type="OrthoDB" id="9802264at2"/>
<protein>
    <submittedName>
        <fullName evidence="5">ABC transporter related protein</fullName>
    </submittedName>
</protein>
<keyword evidence="2" id="KW-0547">Nucleotide-binding</keyword>
<dbReference type="InterPro" id="IPR017911">
    <property type="entry name" value="MacB-like_ATP-bd"/>
</dbReference>
<dbReference type="STRING" id="644284.Arch_0444"/>
<dbReference type="RefSeq" id="WP_013169695.1">
    <property type="nucleotide sequence ID" value="NC_014218.1"/>
</dbReference>
<dbReference type="InterPro" id="IPR003593">
    <property type="entry name" value="AAA+_ATPase"/>
</dbReference>
<evidence type="ECO:0000256" key="3">
    <source>
        <dbReference type="ARBA" id="ARBA00022840"/>
    </source>
</evidence>
<evidence type="ECO:0000313" key="6">
    <source>
        <dbReference type="Proteomes" id="UP000000376"/>
    </source>
</evidence>
<gene>
    <name evidence="5" type="ordered locus">Arch_0444</name>
</gene>
<sequence length="252" mass="27651">MLSLRDITRDVQLPNGEDLHILRGTNLDVEAGEHISIVGHSGTGKSTLLNIVGLLDQPTSGTYTWDGKDVLELNDTQRSRLRGNSVGFVFQQFNLFPTRTVLNNVEVPLLYNSGRALFSRRDRAAKILESVGLGDRLDAMPSQLSGGEQQRVAIARALVRQPRLILADEPTGALDPETGRLVMDVLESAALRNNAALIVISHDMVIAQRANRVYQISDGVLHDVEKANDAFIGVPGRRQHAMSDNKVEEDLT</sequence>
<dbReference type="Proteomes" id="UP000000376">
    <property type="component" value="Chromosome"/>
</dbReference>
<dbReference type="KEGG" id="ahe:Arch_0444"/>
<dbReference type="GO" id="GO:0098796">
    <property type="term" value="C:membrane protein complex"/>
    <property type="evidence" value="ECO:0007669"/>
    <property type="project" value="UniProtKB-ARBA"/>
</dbReference>
<accession>D7BMP8</accession>
<dbReference type="InterPro" id="IPR017871">
    <property type="entry name" value="ABC_transporter-like_CS"/>
</dbReference>
<name>D7BMP8_ARCHD</name>
<dbReference type="SUPFAM" id="SSF52540">
    <property type="entry name" value="P-loop containing nucleoside triphosphate hydrolases"/>
    <property type="match status" value="1"/>
</dbReference>
<dbReference type="GO" id="GO:0005886">
    <property type="term" value="C:plasma membrane"/>
    <property type="evidence" value="ECO:0007669"/>
    <property type="project" value="TreeGrafter"/>
</dbReference>
<dbReference type="Pfam" id="PF00005">
    <property type="entry name" value="ABC_tran"/>
    <property type="match status" value="1"/>
</dbReference>
<dbReference type="FunFam" id="3.40.50.300:FF:000032">
    <property type="entry name" value="Export ABC transporter ATP-binding protein"/>
    <property type="match status" value="1"/>
</dbReference>
<dbReference type="PANTHER" id="PTHR24220:SF86">
    <property type="entry name" value="ABC TRANSPORTER ABCH.1"/>
    <property type="match status" value="1"/>
</dbReference>
<keyword evidence="3" id="KW-0067">ATP-binding</keyword>
<dbReference type="InterPro" id="IPR015854">
    <property type="entry name" value="ABC_transpr_LolD-like"/>
</dbReference>
<dbReference type="GO" id="GO:0022857">
    <property type="term" value="F:transmembrane transporter activity"/>
    <property type="evidence" value="ECO:0007669"/>
    <property type="project" value="UniProtKB-ARBA"/>
</dbReference>